<dbReference type="EMBL" id="BPLQ01014391">
    <property type="protein sequence ID" value="GIY79401.1"/>
    <property type="molecule type" value="Genomic_DNA"/>
</dbReference>
<keyword evidence="2" id="KW-1185">Reference proteome</keyword>
<gene>
    <name evidence="1" type="ORF">CDAR_103421</name>
</gene>
<name>A0AAV4W9C0_9ARAC</name>
<dbReference type="Proteomes" id="UP001054837">
    <property type="component" value="Unassembled WGS sequence"/>
</dbReference>
<sequence length="85" mass="10182">MRNMFQCPTVLHPAVKLEMDQRVSRFCISLEILQLRDLLLPFFQCQYYEEFLVESYNNLIKSYSNLQQLWNGMSQDIMRNLCPNA</sequence>
<organism evidence="1 2">
    <name type="scientific">Caerostris darwini</name>
    <dbReference type="NCBI Taxonomy" id="1538125"/>
    <lineage>
        <taxon>Eukaryota</taxon>
        <taxon>Metazoa</taxon>
        <taxon>Ecdysozoa</taxon>
        <taxon>Arthropoda</taxon>
        <taxon>Chelicerata</taxon>
        <taxon>Arachnida</taxon>
        <taxon>Araneae</taxon>
        <taxon>Araneomorphae</taxon>
        <taxon>Entelegynae</taxon>
        <taxon>Araneoidea</taxon>
        <taxon>Araneidae</taxon>
        <taxon>Caerostris</taxon>
    </lineage>
</organism>
<protein>
    <submittedName>
        <fullName evidence="1">Uncharacterized protein</fullName>
    </submittedName>
</protein>
<evidence type="ECO:0000313" key="2">
    <source>
        <dbReference type="Proteomes" id="UP001054837"/>
    </source>
</evidence>
<evidence type="ECO:0000313" key="1">
    <source>
        <dbReference type="EMBL" id="GIY79401.1"/>
    </source>
</evidence>
<proteinExistence type="predicted"/>
<reference evidence="1 2" key="1">
    <citation type="submission" date="2021-06" db="EMBL/GenBank/DDBJ databases">
        <title>Caerostris darwini draft genome.</title>
        <authorList>
            <person name="Kono N."/>
            <person name="Arakawa K."/>
        </authorList>
    </citation>
    <scope>NUCLEOTIDE SEQUENCE [LARGE SCALE GENOMIC DNA]</scope>
</reference>
<comment type="caution">
    <text evidence="1">The sequence shown here is derived from an EMBL/GenBank/DDBJ whole genome shotgun (WGS) entry which is preliminary data.</text>
</comment>
<accession>A0AAV4W9C0</accession>
<dbReference type="AlphaFoldDB" id="A0AAV4W9C0"/>